<evidence type="ECO:0000256" key="1">
    <source>
        <dbReference type="SAM" id="MobiDB-lite"/>
    </source>
</evidence>
<feature type="region of interest" description="Disordered" evidence="1">
    <location>
        <begin position="40"/>
        <end position="80"/>
    </location>
</feature>
<comment type="caution">
    <text evidence="2">The sequence shown here is derived from an EMBL/GenBank/DDBJ whole genome shotgun (WGS) entry which is preliminary data.</text>
</comment>
<keyword evidence="3" id="KW-1185">Reference proteome</keyword>
<feature type="compositionally biased region" description="Basic and acidic residues" evidence="1">
    <location>
        <begin position="41"/>
        <end position="50"/>
    </location>
</feature>
<sequence>MEPHIYISLNTYNLRVRKVFSQAGGLLEHSLDRLQIGLETRAGESRHTESTNDGSGNCNPGDSTHSLRQKHAIISSDGKESTVCQDDRRWQFTVWVKTYPIHY</sequence>
<accession>A0A9W6WBQ7</accession>
<gene>
    <name evidence="2" type="ORF">Cboi02_000466700</name>
</gene>
<reference evidence="2" key="1">
    <citation type="submission" date="2023-04" db="EMBL/GenBank/DDBJ databases">
        <title>Candida boidinii NBRC 10035.</title>
        <authorList>
            <person name="Ichikawa N."/>
            <person name="Sato H."/>
            <person name="Tonouchi N."/>
        </authorList>
    </citation>
    <scope>NUCLEOTIDE SEQUENCE</scope>
    <source>
        <strain evidence="2">NBRC 10035</strain>
    </source>
</reference>
<dbReference type="AlphaFoldDB" id="A0A9W6WBQ7"/>
<feature type="compositionally biased region" description="Polar residues" evidence="1">
    <location>
        <begin position="51"/>
        <end position="66"/>
    </location>
</feature>
<dbReference type="Proteomes" id="UP001165120">
    <property type="component" value="Unassembled WGS sequence"/>
</dbReference>
<name>A0A9W6WBQ7_CANBO</name>
<proteinExistence type="predicted"/>
<organism evidence="2 3">
    <name type="scientific">Candida boidinii</name>
    <name type="common">Yeast</name>
    <dbReference type="NCBI Taxonomy" id="5477"/>
    <lineage>
        <taxon>Eukaryota</taxon>
        <taxon>Fungi</taxon>
        <taxon>Dikarya</taxon>
        <taxon>Ascomycota</taxon>
        <taxon>Saccharomycotina</taxon>
        <taxon>Pichiomycetes</taxon>
        <taxon>Pichiales</taxon>
        <taxon>Pichiaceae</taxon>
        <taxon>Ogataea</taxon>
        <taxon>Ogataea/Candida clade</taxon>
    </lineage>
</organism>
<evidence type="ECO:0000313" key="3">
    <source>
        <dbReference type="Proteomes" id="UP001165120"/>
    </source>
</evidence>
<dbReference type="EMBL" id="BSXN01001967">
    <property type="protein sequence ID" value="GME75128.1"/>
    <property type="molecule type" value="Genomic_DNA"/>
</dbReference>
<protein>
    <submittedName>
        <fullName evidence="2">Unnamed protein product</fullName>
    </submittedName>
</protein>
<evidence type="ECO:0000313" key="2">
    <source>
        <dbReference type="EMBL" id="GME75128.1"/>
    </source>
</evidence>